<keyword evidence="2" id="KW-0732">Signal</keyword>
<name>A0A9P1MYQ0_9PELO</name>
<keyword evidence="4" id="KW-1185">Reference proteome</keyword>
<organism evidence="3 4">
    <name type="scientific">Caenorhabditis angaria</name>
    <dbReference type="NCBI Taxonomy" id="860376"/>
    <lineage>
        <taxon>Eukaryota</taxon>
        <taxon>Metazoa</taxon>
        <taxon>Ecdysozoa</taxon>
        <taxon>Nematoda</taxon>
        <taxon>Chromadorea</taxon>
        <taxon>Rhabditida</taxon>
        <taxon>Rhabditina</taxon>
        <taxon>Rhabditomorpha</taxon>
        <taxon>Rhabditoidea</taxon>
        <taxon>Rhabditidae</taxon>
        <taxon>Peloderinae</taxon>
        <taxon>Caenorhabditis</taxon>
    </lineage>
</organism>
<evidence type="ECO:0000313" key="3">
    <source>
        <dbReference type="EMBL" id="CAI5443693.1"/>
    </source>
</evidence>
<evidence type="ECO:0000256" key="1">
    <source>
        <dbReference type="ARBA" id="ARBA00005447"/>
    </source>
</evidence>
<comment type="similarity">
    <text evidence="1">Belongs to the arthropod CHH/MIH/GIH/VIH hormone family.</text>
</comment>
<dbReference type="EMBL" id="CANHGI010000002">
    <property type="protein sequence ID" value="CAI5443693.1"/>
    <property type="molecule type" value="Genomic_DNA"/>
</dbReference>
<evidence type="ECO:0000313" key="4">
    <source>
        <dbReference type="Proteomes" id="UP001152747"/>
    </source>
</evidence>
<feature type="chain" id="PRO_5040283041" evidence="2">
    <location>
        <begin position="24"/>
        <end position="85"/>
    </location>
</feature>
<dbReference type="InterPro" id="IPR035957">
    <property type="entry name" value="Crust_neurohorm_sf"/>
</dbReference>
<feature type="signal peptide" evidence="2">
    <location>
        <begin position="1"/>
        <end position="23"/>
    </location>
</feature>
<dbReference type="SUPFAM" id="SSF81778">
    <property type="entry name" value="Crustacean CHH/MIH/GIH neurohormone"/>
    <property type="match status" value="1"/>
</dbReference>
<gene>
    <name evidence="3" type="ORF">CAMP_LOCUS6330</name>
</gene>
<proteinExistence type="inferred from homology"/>
<comment type="caution">
    <text evidence="3">The sequence shown here is derived from an EMBL/GenBank/DDBJ whole genome shotgun (WGS) entry which is preliminary data.</text>
</comment>
<dbReference type="AlphaFoldDB" id="A0A9P1MYQ0"/>
<protein>
    <submittedName>
        <fullName evidence="3">Uncharacterized protein</fullName>
    </submittedName>
</protein>
<evidence type="ECO:0000256" key="2">
    <source>
        <dbReference type="SAM" id="SignalP"/>
    </source>
</evidence>
<dbReference type="Proteomes" id="UP001152747">
    <property type="component" value="Unassembled WGS sequence"/>
</dbReference>
<reference evidence="3" key="1">
    <citation type="submission" date="2022-11" db="EMBL/GenBank/DDBJ databases">
        <authorList>
            <person name="Kikuchi T."/>
        </authorList>
    </citation>
    <scope>NUCLEOTIDE SEQUENCE</scope>
    <source>
        <strain evidence="3">PS1010</strain>
    </source>
</reference>
<accession>A0A9P1MYQ0</accession>
<sequence length="85" mass="9758">MFINFKTTVTLLILVQHPIFCTANSNCAEIKGTAVEAVMKNVCKLCFEKFLIPVGKCEENCFKTEVYKNCHEKFSTKKKEEQKCD</sequence>